<dbReference type="PATRIC" id="fig|226910.6.peg.1739"/>
<name>A0A0C2F0A6_9PSED</name>
<keyword evidence="3" id="KW-1185">Reference proteome</keyword>
<dbReference type="Proteomes" id="UP000031535">
    <property type="component" value="Unassembled WGS sequence"/>
</dbReference>
<organism evidence="2 3">
    <name type="scientific">Pseudomonas batumici</name>
    <dbReference type="NCBI Taxonomy" id="226910"/>
    <lineage>
        <taxon>Bacteria</taxon>
        <taxon>Pseudomonadati</taxon>
        <taxon>Pseudomonadota</taxon>
        <taxon>Gammaproteobacteria</taxon>
        <taxon>Pseudomonadales</taxon>
        <taxon>Pseudomonadaceae</taxon>
        <taxon>Pseudomonas</taxon>
    </lineage>
</organism>
<comment type="caution">
    <text evidence="2">The sequence shown here is derived from an EMBL/GenBank/DDBJ whole genome shotgun (WGS) entry which is preliminary data.</text>
</comment>
<dbReference type="AlphaFoldDB" id="A0A0C2F0A6"/>
<feature type="region of interest" description="Disordered" evidence="1">
    <location>
        <begin position="1"/>
        <end position="55"/>
    </location>
</feature>
<reference evidence="2 3" key="1">
    <citation type="submission" date="2015-01" db="EMBL/GenBank/DDBJ databases">
        <title>Complete genome of Pseudomonas batumici UCM B-321 producer of the batumin antibiotic with strong antistaphilococcal and potential anticancer activity.</title>
        <authorList>
            <person name="Klochko V.V."/>
            <person name="Zelena L.B."/>
            <person name="Elena K.A."/>
            <person name="Reva O.N."/>
        </authorList>
    </citation>
    <scope>NUCLEOTIDE SEQUENCE [LARGE SCALE GENOMIC DNA]</scope>
    <source>
        <strain evidence="2 3">UCM B-321</strain>
    </source>
</reference>
<dbReference type="EMBL" id="JXDG01000018">
    <property type="protein sequence ID" value="KIH84518.1"/>
    <property type="molecule type" value="Genomic_DNA"/>
</dbReference>
<gene>
    <name evidence="2" type="ORF">UCMB321_1749</name>
</gene>
<evidence type="ECO:0000313" key="3">
    <source>
        <dbReference type="Proteomes" id="UP000031535"/>
    </source>
</evidence>
<evidence type="ECO:0000313" key="2">
    <source>
        <dbReference type="EMBL" id="KIH84518.1"/>
    </source>
</evidence>
<accession>A0A0C2F0A6</accession>
<sequence>MVGHSCVGRGSSRGGEVATHASCSKGDKRHLRKQKLCQEEESTAGVDDMKRLDQA</sequence>
<proteinExistence type="predicted"/>
<protein>
    <submittedName>
        <fullName evidence="2">Uncharacterized protein</fullName>
    </submittedName>
</protein>
<evidence type="ECO:0000256" key="1">
    <source>
        <dbReference type="SAM" id="MobiDB-lite"/>
    </source>
</evidence>